<evidence type="ECO:0000256" key="1">
    <source>
        <dbReference type="ARBA" id="ARBA00009175"/>
    </source>
</evidence>
<dbReference type="InterPro" id="IPR044084">
    <property type="entry name" value="AvModA-like_subst-bd"/>
</dbReference>
<keyword evidence="2 6" id="KW-0500">Molybdenum</keyword>
<dbReference type="Proteomes" id="UP000198599">
    <property type="component" value="Unassembled WGS sequence"/>
</dbReference>
<dbReference type="CDD" id="cd13539">
    <property type="entry name" value="PBP2_AvModA"/>
    <property type="match status" value="1"/>
</dbReference>
<dbReference type="NCBIfam" id="TIGR01256">
    <property type="entry name" value="modA"/>
    <property type="match status" value="1"/>
</dbReference>
<accession>A0A1I5EDI2</accession>
<dbReference type="Pfam" id="PF13531">
    <property type="entry name" value="SBP_bac_11"/>
    <property type="match status" value="1"/>
</dbReference>
<dbReference type="InterPro" id="IPR050682">
    <property type="entry name" value="ModA/WtpA"/>
</dbReference>
<dbReference type="PANTHER" id="PTHR30632:SF14">
    <property type="entry name" value="TUNGSTATE_MOLYBDATE_CHROMATE-BINDING PROTEIN MODA"/>
    <property type="match status" value="1"/>
</dbReference>
<protein>
    <submittedName>
        <fullName evidence="8">Molybdate transport system substrate-binding protein</fullName>
    </submittedName>
</protein>
<dbReference type="GO" id="GO:0015689">
    <property type="term" value="P:molybdate ion transport"/>
    <property type="evidence" value="ECO:0007669"/>
    <property type="project" value="InterPro"/>
</dbReference>
<evidence type="ECO:0000256" key="3">
    <source>
        <dbReference type="ARBA" id="ARBA00022723"/>
    </source>
</evidence>
<feature type="signal peptide" evidence="7">
    <location>
        <begin position="1"/>
        <end position="26"/>
    </location>
</feature>
<dbReference type="GO" id="GO:0046872">
    <property type="term" value="F:metal ion binding"/>
    <property type="evidence" value="ECO:0007669"/>
    <property type="project" value="UniProtKB-KW"/>
</dbReference>
<dbReference type="PANTHER" id="PTHR30632">
    <property type="entry name" value="MOLYBDATE-BINDING PERIPLASMIC PROTEIN"/>
    <property type="match status" value="1"/>
</dbReference>
<dbReference type="Gene3D" id="3.40.190.10">
    <property type="entry name" value="Periplasmic binding protein-like II"/>
    <property type="match status" value="2"/>
</dbReference>
<dbReference type="OrthoDB" id="9785015at2"/>
<evidence type="ECO:0000256" key="7">
    <source>
        <dbReference type="SAM" id="SignalP"/>
    </source>
</evidence>
<name>A0A1I5EDI2_9RHOB</name>
<dbReference type="RefSeq" id="WP_092840119.1">
    <property type="nucleotide sequence ID" value="NZ_FOVP01000015.1"/>
</dbReference>
<dbReference type="GO" id="GO:1901359">
    <property type="term" value="F:tungstate binding"/>
    <property type="evidence" value="ECO:0007669"/>
    <property type="project" value="UniProtKB-ARBA"/>
</dbReference>
<proteinExistence type="inferred from homology"/>
<keyword evidence="3 6" id="KW-0479">Metal-binding</keyword>
<keyword evidence="9" id="KW-1185">Reference proteome</keyword>
<evidence type="ECO:0000256" key="4">
    <source>
        <dbReference type="ARBA" id="ARBA00022729"/>
    </source>
</evidence>
<dbReference type="SUPFAM" id="SSF53850">
    <property type="entry name" value="Periplasmic binding protein-like II"/>
    <property type="match status" value="1"/>
</dbReference>
<dbReference type="EMBL" id="FOVP01000015">
    <property type="protein sequence ID" value="SFO09450.1"/>
    <property type="molecule type" value="Genomic_DNA"/>
</dbReference>
<evidence type="ECO:0000256" key="6">
    <source>
        <dbReference type="PIRSR" id="PIRSR004846-1"/>
    </source>
</evidence>
<dbReference type="AlphaFoldDB" id="A0A1I5EDI2"/>
<evidence type="ECO:0000256" key="2">
    <source>
        <dbReference type="ARBA" id="ARBA00022505"/>
    </source>
</evidence>
<feature type="binding site" evidence="6">
    <location>
        <position position="172"/>
    </location>
    <ligand>
        <name>molybdate</name>
        <dbReference type="ChEBI" id="CHEBI:36264"/>
    </ligand>
</feature>
<dbReference type="PIRSF" id="PIRSF004846">
    <property type="entry name" value="ModA"/>
    <property type="match status" value="1"/>
</dbReference>
<reference evidence="9" key="1">
    <citation type="submission" date="2016-10" db="EMBL/GenBank/DDBJ databases">
        <authorList>
            <person name="Varghese N."/>
            <person name="Submissions S."/>
        </authorList>
    </citation>
    <scope>NUCLEOTIDE SEQUENCE [LARGE SCALE GENOMIC DNA]</scope>
    <source>
        <strain evidence="9">DSM 28463</strain>
    </source>
</reference>
<organism evidence="8 9">
    <name type="scientific">Roseovarius lutimaris</name>
    <dbReference type="NCBI Taxonomy" id="1005928"/>
    <lineage>
        <taxon>Bacteria</taxon>
        <taxon>Pseudomonadati</taxon>
        <taxon>Pseudomonadota</taxon>
        <taxon>Alphaproteobacteria</taxon>
        <taxon>Rhodobacterales</taxon>
        <taxon>Roseobacteraceae</taxon>
        <taxon>Roseovarius</taxon>
    </lineage>
</organism>
<evidence type="ECO:0000256" key="5">
    <source>
        <dbReference type="ARBA" id="ARBA00062515"/>
    </source>
</evidence>
<feature type="binding site" evidence="6">
    <location>
        <position position="63"/>
    </location>
    <ligand>
        <name>molybdate</name>
        <dbReference type="ChEBI" id="CHEBI:36264"/>
    </ligand>
</feature>
<feature type="chain" id="PRO_5011779517" evidence="7">
    <location>
        <begin position="27"/>
        <end position="254"/>
    </location>
</feature>
<comment type="subunit">
    <text evidence="5">The complex is composed of two ATP-binding proteins (ModC), two transmembrane proteins (ModB) and a solute-binding protein (ModA).</text>
</comment>
<sequence>MRAAVAIMRHLCLLLLLAPGIGTARAETATIAVATNFAEAAEDLITRFEAQADHRITLVTGSTGKLFAQIIEGAPFDAFLAADQARPARLEAEGRAVAGSRFTYGEGRLVLWSATPDAIGTDGAAVIRANDFEHLAIANPDLAPYGLAAKQALQGLGLWAMVKPKLVMGQNIGQAFSMVATGNADLGLVAKSYAISMRNRQPGRIWDVPEALYDPIRQDAVLLTPDNAAAREFLTYLKMPEARAVITGYGYHVE</sequence>
<dbReference type="STRING" id="1005928.SAMN04487859_115112"/>
<keyword evidence="4 7" id="KW-0732">Signal</keyword>
<dbReference type="FunFam" id="3.40.190.10:FF:000035">
    <property type="entry name" value="Molybdate ABC transporter substrate-binding protein"/>
    <property type="match status" value="1"/>
</dbReference>
<dbReference type="InterPro" id="IPR005950">
    <property type="entry name" value="ModA"/>
</dbReference>
<evidence type="ECO:0000313" key="9">
    <source>
        <dbReference type="Proteomes" id="UP000198599"/>
    </source>
</evidence>
<comment type="similarity">
    <text evidence="1">Belongs to the bacterial solute-binding protein ModA family.</text>
</comment>
<evidence type="ECO:0000313" key="8">
    <source>
        <dbReference type="EMBL" id="SFO09450.1"/>
    </source>
</evidence>
<dbReference type="GO" id="GO:0030973">
    <property type="term" value="F:molybdate ion binding"/>
    <property type="evidence" value="ECO:0007669"/>
    <property type="project" value="InterPro"/>
</dbReference>
<gene>
    <name evidence="8" type="ORF">SAMN04487859_115112</name>
</gene>